<reference evidence="1" key="1">
    <citation type="submission" date="2022-10" db="EMBL/GenBank/DDBJ databases">
        <title>WGS of marine actinomycetes from Thailand.</title>
        <authorList>
            <person name="Thawai C."/>
        </authorList>
    </citation>
    <scope>NUCLEOTIDE SEQUENCE</scope>
    <source>
        <strain evidence="1">SW21</strain>
    </source>
</reference>
<dbReference type="EMBL" id="JAPKFM010000003">
    <property type="protein sequence ID" value="MCX2963182.1"/>
    <property type="molecule type" value="Genomic_DNA"/>
</dbReference>
<dbReference type="Gene3D" id="3.40.50.880">
    <property type="match status" value="1"/>
</dbReference>
<dbReference type="GO" id="GO:0006598">
    <property type="term" value="P:polyamine catabolic process"/>
    <property type="evidence" value="ECO:0007669"/>
    <property type="project" value="TreeGrafter"/>
</dbReference>
<gene>
    <name evidence="1" type="ORF">OSB52_03655</name>
</gene>
<dbReference type="RefSeq" id="WP_266060223.1">
    <property type="nucleotide sequence ID" value="NZ_JAPKFM010000003.1"/>
</dbReference>
<dbReference type="AlphaFoldDB" id="A0A9X3D1Q8"/>
<dbReference type="GO" id="GO:0033969">
    <property type="term" value="F:gamma-glutamyl-gamma-aminobutyrate hydrolase activity"/>
    <property type="evidence" value="ECO:0007669"/>
    <property type="project" value="TreeGrafter"/>
</dbReference>
<name>A0A9X3D1Q8_9ACTN</name>
<dbReference type="SUPFAM" id="SSF52317">
    <property type="entry name" value="Class I glutamine amidotransferase-like"/>
    <property type="match status" value="1"/>
</dbReference>
<dbReference type="GO" id="GO:0005829">
    <property type="term" value="C:cytosol"/>
    <property type="evidence" value="ECO:0007669"/>
    <property type="project" value="TreeGrafter"/>
</dbReference>
<dbReference type="InterPro" id="IPR011697">
    <property type="entry name" value="Peptidase_C26"/>
</dbReference>
<dbReference type="PROSITE" id="PS51273">
    <property type="entry name" value="GATASE_TYPE_1"/>
    <property type="match status" value="1"/>
</dbReference>
<dbReference type="InterPro" id="IPR029062">
    <property type="entry name" value="Class_I_gatase-like"/>
</dbReference>
<protein>
    <submittedName>
        <fullName evidence="1">Gamma-glutamyl-gamma-aminobutyrate hydrolase family protein</fullName>
    </submittedName>
</protein>
<dbReference type="Proteomes" id="UP001143347">
    <property type="component" value="Unassembled WGS sequence"/>
</dbReference>
<organism evidence="1 2">
    <name type="scientific">Gordonia aquimaris</name>
    <dbReference type="NCBI Taxonomy" id="2984863"/>
    <lineage>
        <taxon>Bacteria</taxon>
        <taxon>Bacillati</taxon>
        <taxon>Actinomycetota</taxon>
        <taxon>Actinomycetes</taxon>
        <taxon>Mycobacteriales</taxon>
        <taxon>Gordoniaceae</taxon>
        <taxon>Gordonia</taxon>
    </lineage>
</organism>
<keyword evidence="1" id="KW-0378">Hydrolase</keyword>
<accession>A0A9X3D1Q8</accession>
<dbReference type="Pfam" id="PF07722">
    <property type="entry name" value="Peptidase_C26"/>
    <property type="match status" value="1"/>
</dbReference>
<evidence type="ECO:0000313" key="2">
    <source>
        <dbReference type="Proteomes" id="UP001143347"/>
    </source>
</evidence>
<evidence type="ECO:0000313" key="1">
    <source>
        <dbReference type="EMBL" id="MCX2963182.1"/>
    </source>
</evidence>
<proteinExistence type="predicted"/>
<comment type="caution">
    <text evidence="1">The sequence shown here is derived from an EMBL/GenBank/DDBJ whole genome shotgun (WGS) entry which is preliminary data.</text>
</comment>
<dbReference type="PANTHER" id="PTHR43235">
    <property type="entry name" value="GLUTAMINE AMIDOTRANSFERASE PB2B2.05-RELATED"/>
    <property type="match status" value="1"/>
</dbReference>
<keyword evidence="2" id="KW-1185">Reference proteome</keyword>
<dbReference type="InterPro" id="IPR044668">
    <property type="entry name" value="PuuD-like"/>
</dbReference>
<dbReference type="CDD" id="cd01745">
    <property type="entry name" value="GATase1_2"/>
    <property type="match status" value="1"/>
</dbReference>
<dbReference type="PANTHER" id="PTHR43235:SF1">
    <property type="entry name" value="GLUTAMINE AMIDOTRANSFERASE PB2B2.05-RELATED"/>
    <property type="match status" value="1"/>
</dbReference>
<sequence>MTTAPEPTATHESSTSEVTAHTPIIGVCAAFETATWGFWQQHAAIVPSTYLNKIAAAGAIAVGLPPDERAARNPELILDRIDGLMLIGGLDLTPGSYGAVRTRKTEATEPLRDTFELNLTRAAMHRDMPILGICRGMQILNVATGGTLHQHLRDQGFSEHRPSPGRLDDETFHQVEVRPESHAAALSGSGIQVVNSHHHQGVDVLGEGAVVTAHALPDRLPEAVEWPRHRYVLGVQWHPEAVELTHALTDFVTHTTPMRAGALLA</sequence>